<dbReference type="Proteomes" id="UP000177907">
    <property type="component" value="Unassembled WGS sequence"/>
</dbReference>
<dbReference type="EMBL" id="MFQZ01000001">
    <property type="protein sequence ID" value="OGH88684.1"/>
    <property type="molecule type" value="Genomic_DNA"/>
</dbReference>
<comment type="caution">
    <text evidence="1">The sequence shown here is derived from an EMBL/GenBank/DDBJ whole genome shotgun (WGS) entry which is preliminary data.</text>
</comment>
<evidence type="ECO:0000313" key="2">
    <source>
        <dbReference type="Proteomes" id="UP000177907"/>
    </source>
</evidence>
<dbReference type="Gene3D" id="3.40.50.1110">
    <property type="entry name" value="SGNH hydrolase"/>
    <property type="match status" value="1"/>
</dbReference>
<gene>
    <name evidence="1" type="ORF">A3J93_01140</name>
</gene>
<dbReference type="AlphaFoldDB" id="A0A1F6NYF3"/>
<protein>
    <submittedName>
        <fullName evidence="1">Uncharacterized protein</fullName>
    </submittedName>
</protein>
<reference evidence="1 2" key="1">
    <citation type="journal article" date="2016" name="Nat. Commun.">
        <title>Thousands of microbial genomes shed light on interconnected biogeochemical processes in an aquifer system.</title>
        <authorList>
            <person name="Anantharaman K."/>
            <person name="Brown C.T."/>
            <person name="Hug L.A."/>
            <person name="Sharon I."/>
            <person name="Castelle C.J."/>
            <person name="Probst A.J."/>
            <person name="Thomas B.C."/>
            <person name="Singh A."/>
            <person name="Wilkins M.J."/>
            <person name="Karaoz U."/>
            <person name="Brodie E.L."/>
            <person name="Williams K.H."/>
            <person name="Hubbard S.S."/>
            <person name="Banfield J.F."/>
        </authorList>
    </citation>
    <scope>NUCLEOTIDE SEQUENCE [LARGE SCALE GENOMIC DNA]</scope>
</reference>
<dbReference type="STRING" id="1798704.A3J93_01140"/>
<accession>A0A1F6NYF3</accession>
<organism evidence="1 2">
    <name type="scientific">Candidatus Magasanikbacteria bacterium RIFOXYC2_FULL_42_28</name>
    <dbReference type="NCBI Taxonomy" id="1798704"/>
    <lineage>
        <taxon>Bacteria</taxon>
        <taxon>Candidatus Magasanikiibacteriota</taxon>
    </lineage>
</organism>
<dbReference type="SUPFAM" id="SSF53335">
    <property type="entry name" value="S-adenosyl-L-methionine-dependent methyltransferases"/>
    <property type="match status" value="1"/>
</dbReference>
<proteinExistence type="predicted"/>
<dbReference type="InterPro" id="IPR036514">
    <property type="entry name" value="SGNH_hydro_sf"/>
</dbReference>
<sequence>MENKDIIYCIGDSHASFFSGTDDIQPIWPEESYDSIPLFKTYRLGPVTAYNLTKQNSSTQGREKLFAALSTIPKDSNVLLCFGEIDCRVHLLKQAQFQSRPLGEVVKECVDHYWSVVKEIKRCGYSVIVWGVIASTIDGNIVEPDYAAHGTCLERNEATKIFNNYLKELAKNDNVFFISIFDYLIDVGGLTNLKYYADRIHLSQKAMPIVIEQLQANIPKLKINLFSNKLFSVPPWFVQVLSFEVVCHIRFYEHSLKLVIVKIKQQILKIINRSRYFARMKLITDWYRAGRPLPPPHIIKERIIKKYRRQFGINTLVESGTFLGDMIAATLQNFKRLYSIEVSSKLAIQAKQRFDAEKKVTIIEGDSGKVMASLLQQINEPVLFWLDGHYSAGITGKGELETPIYKELDTILNHQIKNHIVLIDDARLFVGKDDYPTLAELKKFVKKYRPTVRMRVKTDIIRIT</sequence>
<dbReference type="SUPFAM" id="SSF52266">
    <property type="entry name" value="SGNH hydrolase"/>
    <property type="match status" value="1"/>
</dbReference>
<evidence type="ECO:0000313" key="1">
    <source>
        <dbReference type="EMBL" id="OGH88684.1"/>
    </source>
</evidence>
<name>A0A1F6NYF3_9BACT</name>
<dbReference type="InterPro" id="IPR029063">
    <property type="entry name" value="SAM-dependent_MTases_sf"/>
</dbReference>
<dbReference type="Gene3D" id="3.40.50.150">
    <property type="entry name" value="Vaccinia Virus protein VP39"/>
    <property type="match status" value="1"/>
</dbReference>